<keyword evidence="3" id="KW-1185">Reference proteome</keyword>
<dbReference type="EMBL" id="BRPK01000001">
    <property type="protein sequence ID" value="GLB33931.1"/>
    <property type="molecule type" value="Genomic_DNA"/>
</dbReference>
<sequence>MNQDDPAPGDQQSSRKGLDGRQSDNVGKKALSNHSPALCGRQKLAGGRQADTKLGQTWLYSSRTAAG</sequence>
<gene>
    <name evidence="2" type="ORF">LshimejAT787_0108150</name>
</gene>
<feature type="compositionally biased region" description="Polar residues" evidence="1">
    <location>
        <begin position="54"/>
        <end position="67"/>
    </location>
</feature>
<feature type="region of interest" description="Disordered" evidence="1">
    <location>
        <begin position="1"/>
        <end position="67"/>
    </location>
</feature>
<evidence type="ECO:0000313" key="3">
    <source>
        <dbReference type="Proteomes" id="UP001063166"/>
    </source>
</evidence>
<comment type="caution">
    <text evidence="2">The sequence shown here is derived from an EMBL/GenBank/DDBJ whole genome shotgun (WGS) entry which is preliminary data.</text>
</comment>
<evidence type="ECO:0000256" key="1">
    <source>
        <dbReference type="SAM" id="MobiDB-lite"/>
    </source>
</evidence>
<dbReference type="AlphaFoldDB" id="A0A9P3PED4"/>
<dbReference type="Proteomes" id="UP001063166">
    <property type="component" value="Unassembled WGS sequence"/>
</dbReference>
<accession>A0A9P3PED4</accession>
<protein>
    <submittedName>
        <fullName evidence="2">Uncharacterized protein</fullName>
    </submittedName>
</protein>
<name>A0A9P3PED4_LYOSH</name>
<organism evidence="2 3">
    <name type="scientific">Lyophyllum shimeji</name>
    <name type="common">Hon-shimeji</name>
    <name type="synonym">Tricholoma shimeji</name>
    <dbReference type="NCBI Taxonomy" id="47721"/>
    <lineage>
        <taxon>Eukaryota</taxon>
        <taxon>Fungi</taxon>
        <taxon>Dikarya</taxon>
        <taxon>Basidiomycota</taxon>
        <taxon>Agaricomycotina</taxon>
        <taxon>Agaricomycetes</taxon>
        <taxon>Agaricomycetidae</taxon>
        <taxon>Agaricales</taxon>
        <taxon>Tricholomatineae</taxon>
        <taxon>Lyophyllaceae</taxon>
        <taxon>Lyophyllum</taxon>
    </lineage>
</organism>
<reference evidence="2" key="1">
    <citation type="submission" date="2022-07" db="EMBL/GenBank/DDBJ databases">
        <title>The genome of Lyophyllum shimeji provides insight into the initial evolution of ectomycorrhizal fungal genome.</title>
        <authorList>
            <person name="Kobayashi Y."/>
            <person name="Shibata T."/>
            <person name="Hirakawa H."/>
            <person name="Shigenobu S."/>
            <person name="Nishiyama T."/>
            <person name="Yamada A."/>
            <person name="Hasebe M."/>
            <person name="Kawaguchi M."/>
        </authorList>
    </citation>
    <scope>NUCLEOTIDE SEQUENCE</scope>
    <source>
        <strain evidence="2">AT787</strain>
    </source>
</reference>
<evidence type="ECO:0000313" key="2">
    <source>
        <dbReference type="EMBL" id="GLB33931.1"/>
    </source>
</evidence>
<proteinExistence type="predicted"/>